<evidence type="ECO:0000256" key="9">
    <source>
        <dbReference type="ARBA" id="ARBA00022801"/>
    </source>
</evidence>
<reference evidence="17 18" key="1">
    <citation type="submission" date="2017-07" db="EMBL/GenBank/DDBJ databases">
        <title>Leptospira spp. isolated from tropical soils.</title>
        <authorList>
            <person name="Thibeaux R."/>
            <person name="Iraola G."/>
            <person name="Ferres I."/>
            <person name="Bierque E."/>
            <person name="Girault D."/>
            <person name="Soupe-Gilbert M.-E."/>
            <person name="Picardeau M."/>
            <person name="Goarant C."/>
        </authorList>
    </citation>
    <scope>NUCLEOTIDE SEQUENCE [LARGE SCALE GENOMIC DNA]</scope>
    <source>
        <strain evidence="16 18">FH1-B-B1</strain>
        <strain evidence="15 17">FH1-B-C1</strain>
    </source>
</reference>
<dbReference type="Proteomes" id="UP000231962">
    <property type="component" value="Unassembled WGS sequence"/>
</dbReference>
<evidence type="ECO:0000256" key="3">
    <source>
        <dbReference type="ARBA" id="ARBA00004613"/>
    </source>
</evidence>
<evidence type="ECO:0000256" key="11">
    <source>
        <dbReference type="ARBA" id="ARBA00023049"/>
    </source>
</evidence>
<dbReference type="PANTHER" id="PTHR13062:SF9">
    <property type="entry name" value="MICROBIAL COLLAGENASE"/>
    <property type="match status" value="1"/>
</dbReference>
<dbReference type="Gene3D" id="3.40.30.160">
    <property type="entry name" value="Collagenase ColT, N-terminal domain"/>
    <property type="match status" value="1"/>
</dbReference>
<keyword evidence="6" id="KW-0645">Protease</keyword>
<evidence type="ECO:0000256" key="7">
    <source>
        <dbReference type="ARBA" id="ARBA00022723"/>
    </source>
</evidence>
<dbReference type="Gene3D" id="1.10.390.20">
    <property type="match status" value="1"/>
</dbReference>
<dbReference type="EC" id="3.4.24.3" evidence="4"/>
<protein>
    <recommendedName>
        <fullName evidence="4">microbial collagenase</fullName>
        <ecNumber evidence="4">3.4.24.3</ecNumber>
    </recommendedName>
</protein>
<evidence type="ECO:0000256" key="8">
    <source>
        <dbReference type="ARBA" id="ARBA00022729"/>
    </source>
</evidence>
<keyword evidence="11" id="KW-0482">Metalloprotease</keyword>
<dbReference type="Proteomes" id="UP000231990">
    <property type="component" value="Unassembled WGS sequence"/>
</dbReference>
<dbReference type="EMBL" id="NPDZ01000002">
    <property type="protein sequence ID" value="PJZ74345.1"/>
    <property type="molecule type" value="Genomic_DNA"/>
</dbReference>
<evidence type="ECO:0000313" key="16">
    <source>
        <dbReference type="EMBL" id="PJZ74345.1"/>
    </source>
</evidence>
<dbReference type="PROSITE" id="PS51257">
    <property type="entry name" value="PROKAR_LIPOPROTEIN"/>
    <property type="match status" value="1"/>
</dbReference>
<keyword evidence="17" id="KW-1185">Reference proteome</keyword>
<evidence type="ECO:0000256" key="4">
    <source>
        <dbReference type="ARBA" id="ARBA00012653"/>
    </source>
</evidence>
<comment type="cofactor">
    <cofactor evidence="2">
        <name>Zn(2+)</name>
        <dbReference type="ChEBI" id="CHEBI:29105"/>
    </cofactor>
</comment>
<feature type="active site" evidence="13">
    <location>
        <position position="510"/>
    </location>
</feature>
<evidence type="ECO:0000259" key="14">
    <source>
        <dbReference type="Pfam" id="PF08453"/>
    </source>
</evidence>
<dbReference type="AlphaFoldDB" id="A0A2M9ZQN6"/>
<feature type="domain" description="Peptidase M9 collagenase N-terminal" evidence="14">
    <location>
        <begin position="122"/>
        <end position="287"/>
    </location>
</feature>
<dbReference type="OrthoDB" id="9798386at2"/>
<evidence type="ECO:0000256" key="13">
    <source>
        <dbReference type="PIRSR" id="PIRSR602169-1"/>
    </source>
</evidence>
<comment type="catalytic activity">
    <reaction evidence="1">
        <text>Digestion of native collagen in the triple helical region at Xaa-|-Gly bonds. With synthetic peptides, a preference is shown for Gly at P3 and P1', Pro and Ala at P2 and P2', and hydroxyproline, Ala or Arg at P3'.</text>
        <dbReference type="EC" id="3.4.24.3"/>
    </reaction>
</comment>
<evidence type="ECO:0000256" key="2">
    <source>
        <dbReference type="ARBA" id="ARBA00001947"/>
    </source>
</evidence>
<dbReference type="GO" id="GO:0005576">
    <property type="term" value="C:extracellular region"/>
    <property type="evidence" value="ECO:0007669"/>
    <property type="project" value="UniProtKB-SubCell"/>
</dbReference>
<proteinExistence type="predicted"/>
<keyword evidence="5" id="KW-0964">Secreted</keyword>
<evidence type="ECO:0000313" key="17">
    <source>
        <dbReference type="Proteomes" id="UP000231962"/>
    </source>
</evidence>
<keyword evidence="9" id="KW-0378">Hydrolase</keyword>
<dbReference type="GO" id="GO:0004222">
    <property type="term" value="F:metalloendopeptidase activity"/>
    <property type="evidence" value="ECO:0007669"/>
    <property type="project" value="InterPro"/>
</dbReference>
<dbReference type="PANTHER" id="PTHR13062">
    <property type="entry name" value="COLLAGENASE"/>
    <property type="match status" value="1"/>
</dbReference>
<evidence type="ECO:0000313" key="18">
    <source>
        <dbReference type="Proteomes" id="UP000231990"/>
    </source>
</evidence>
<dbReference type="GO" id="GO:0006508">
    <property type="term" value="P:proteolysis"/>
    <property type="evidence" value="ECO:0007669"/>
    <property type="project" value="UniProtKB-KW"/>
</dbReference>
<dbReference type="InterPro" id="IPR013661">
    <property type="entry name" value="Peptidase_M9_N_dom"/>
</dbReference>
<dbReference type="Pfam" id="PF08453">
    <property type="entry name" value="Peptidase_M9_N"/>
    <property type="match status" value="1"/>
</dbReference>
<evidence type="ECO:0000256" key="5">
    <source>
        <dbReference type="ARBA" id="ARBA00022525"/>
    </source>
</evidence>
<dbReference type="Pfam" id="PF01752">
    <property type="entry name" value="Peptidase_M9"/>
    <property type="match status" value="1"/>
</dbReference>
<evidence type="ECO:0000256" key="1">
    <source>
        <dbReference type="ARBA" id="ARBA00000424"/>
    </source>
</evidence>
<keyword evidence="12" id="KW-0865">Zymogen</keyword>
<comment type="subcellular location">
    <subcellularLocation>
        <location evidence="3">Secreted</location>
    </subcellularLocation>
</comment>
<accession>A0A2M9ZQN6</accession>
<dbReference type="NCBIfam" id="NF047656">
    <property type="entry name" value="ColgnaseColALepto"/>
    <property type="match status" value="1"/>
</dbReference>
<evidence type="ECO:0000256" key="12">
    <source>
        <dbReference type="ARBA" id="ARBA00023145"/>
    </source>
</evidence>
<evidence type="ECO:0000313" key="15">
    <source>
        <dbReference type="EMBL" id="PJZ70508.1"/>
    </source>
</evidence>
<sequence length="885" mass="100433">MKNHIDRMVLIFSVFLIFFLGCSREDDRLQKNRSWWETVFGTTNEYRVKSVTRSAASFHEPIGFRKAGAEIENHLDFDGKFSVKKRIIVPSVQFFGSISKQSMNSARIAECTGSYVSNLQPGEFVTFLQTHDLDCLDEFLWDYNQDSNAIYSQANMIAVINRFSSIAPLYNGTNDLSFLQLFRIFWAGFYLKAYYTSLPFDEDQISQALISPMQTFAGTSNFLDAGDISGEILNSFFITANNAKIGGPAYSSILSFLEITLNHPERVTNSYWQSNALSAIFNLISRQTHPSFPSFRAAIDASLIDKLRRMALITNFLTDSEVWILNNAIFDLTMIDYYLSTWRPAVASALTEVLVAYPYLSEPYLWAVKGVTQRSDCAQLEIGEICLSVTKNAVRAKAFTNHYSFDDGTQVVHTPLTLPDIQPLYHALKQVESQFFRLVGVHAPIPSDPTDSIAMYVYGTLKDYQVYHPFLFNLPTNNGGIYIEQDKAFYTYQRTPSESIYTLEELLRHEYVHYLVGRFLVQGMWSEDPIYTDQRMTWFDEGIAEFLAGGTTKEIIPRKVLVSQIETDESDRMDVSEIVRARYGDFKFYRYSGNFFHYLFTYRKDTLRNFLIALRDHNIPAFDSLVAQISGDASLNASYQSYLDSLVSRVDSLTDPLTLAPDLTNLSTNDTASIESAFRSKPEAGTAKCTISAFGINGRFSCRGTTTGTLRSSSDWVAGWTELNSRLNQIISSLQSEGINNFASMNCRLGEIRMYKYSDQFYPSALYSCEGPIPSRDPISYSHPEQEQADFKDTRQGFGSTCSLISAPNVSVQCNTWISTILFPNTTTYEEMYPYLNGEFVDLKSEVFTMRPPFYKRITCDLHSIQTVIMPNGEKYLVGNSTCNL</sequence>
<evidence type="ECO:0000256" key="10">
    <source>
        <dbReference type="ARBA" id="ARBA00022833"/>
    </source>
</evidence>
<dbReference type="InterPro" id="IPR002169">
    <property type="entry name" value="Peptidase_M9A/M9B"/>
</dbReference>
<dbReference type="EMBL" id="NPDY01000003">
    <property type="protein sequence ID" value="PJZ70508.1"/>
    <property type="molecule type" value="Genomic_DNA"/>
</dbReference>
<evidence type="ECO:0000256" key="6">
    <source>
        <dbReference type="ARBA" id="ARBA00022670"/>
    </source>
</evidence>
<comment type="caution">
    <text evidence="16">The sequence shown here is derived from an EMBL/GenBank/DDBJ whole genome shotgun (WGS) entry which is preliminary data.</text>
</comment>
<keyword evidence="8" id="KW-0732">Signal</keyword>
<gene>
    <name evidence="15" type="ORF">CH360_05835</name>
    <name evidence="16" type="ORF">CH373_05415</name>
</gene>
<keyword evidence="7" id="KW-0479">Metal-binding</keyword>
<dbReference type="GO" id="GO:0008270">
    <property type="term" value="F:zinc ion binding"/>
    <property type="evidence" value="ECO:0007669"/>
    <property type="project" value="InterPro"/>
</dbReference>
<organism evidence="16 18">
    <name type="scientific">Leptospira perolatii</name>
    <dbReference type="NCBI Taxonomy" id="2023191"/>
    <lineage>
        <taxon>Bacteria</taxon>
        <taxon>Pseudomonadati</taxon>
        <taxon>Spirochaetota</taxon>
        <taxon>Spirochaetia</taxon>
        <taxon>Leptospirales</taxon>
        <taxon>Leptospiraceae</taxon>
        <taxon>Leptospira</taxon>
    </lineage>
</organism>
<dbReference type="PRINTS" id="PR00931">
    <property type="entry name" value="MICOLLPTASE"/>
</dbReference>
<name>A0A2M9ZQN6_9LEPT</name>
<keyword evidence="10" id="KW-0862">Zinc</keyword>